<organism evidence="4 5">
    <name type="scientific">Ceraceosorus guamensis</name>
    <dbReference type="NCBI Taxonomy" id="1522189"/>
    <lineage>
        <taxon>Eukaryota</taxon>
        <taxon>Fungi</taxon>
        <taxon>Dikarya</taxon>
        <taxon>Basidiomycota</taxon>
        <taxon>Ustilaginomycotina</taxon>
        <taxon>Exobasidiomycetes</taxon>
        <taxon>Ceraceosorales</taxon>
        <taxon>Ceraceosoraceae</taxon>
        <taxon>Ceraceosorus</taxon>
    </lineage>
</organism>
<protein>
    <submittedName>
        <fullName evidence="4">NAD(P)-binding protein</fullName>
    </submittedName>
</protein>
<dbReference type="OrthoDB" id="3819888at2759"/>
<proteinExistence type="inferred from homology"/>
<evidence type="ECO:0000256" key="1">
    <source>
        <dbReference type="ARBA" id="ARBA00006484"/>
    </source>
</evidence>
<dbReference type="InterPro" id="IPR020904">
    <property type="entry name" value="Sc_DH/Rdtase_CS"/>
</dbReference>
<dbReference type="InParanoid" id="A0A316W1K9"/>
<dbReference type="PROSITE" id="PS00061">
    <property type="entry name" value="ADH_SHORT"/>
    <property type="match status" value="1"/>
</dbReference>
<dbReference type="Proteomes" id="UP000245783">
    <property type="component" value="Unassembled WGS sequence"/>
</dbReference>
<keyword evidence="2" id="KW-0521">NADP</keyword>
<keyword evidence="5" id="KW-1185">Reference proteome</keyword>
<accession>A0A316W1K9</accession>
<evidence type="ECO:0000313" key="4">
    <source>
        <dbReference type="EMBL" id="PWN43569.1"/>
    </source>
</evidence>
<dbReference type="InterPro" id="IPR036291">
    <property type="entry name" value="NAD(P)-bd_dom_sf"/>
</dbReference>
<dbReference type="Gene3D" id="3.40.50.720">
    <property type="entry name" value="NAD(P)-binding Rossmann-like Domain"/>
    <property type="match status" value="1"/>
</dbReference>
<evidence type="ECO:0000256" key="3">
    <source>
        <dbReference type="ARBA" id="ARBA00023002"/>
    </source>
</evidence>
<evidence type="ECO:0000256" key="2">
    <source>
        <dbReference type="ARBA" id="ARBA00022857"/>
    </source>
</evidence>
<dbReference type="RefSeq" id="XP_025370729.1">
    <property type="nucleotide sequence ID" value="XM_025513563.1"/>
</dbReference>
<dbReference type="Pfam" id="PF13561">
    <property type="entry name" value="adh_short_C2"/>
    <property type="match status" value="1"/>
</dbReference>
<dbReference type="GO" id="GO:0016491">
    <property type="term" value="F:oxidoreductase activity"/>
    <property type="evidence" value="ECO:0007669"/>
    <property type="project" value="UniProtKB-KW"/>
</dbReference>
<feature type="non-terminal residue" evidence="4">
    <location>
        <position position="162"/>
    </location>
</feature>
<reference evidence="4 5" key="1">
    <citation type="journal article" date="2018" name="Mol. Biol. Evol.">
        <title>Broad Genomic Sampling Reveals a Smut Pathogenic Ancestry of the Fungal Clade Ustilaginomycotina.</title>
        <authorList>
            <person name="Kijpornyongpan T."/>
            <person name="Mondo S.J."/>
            <person name="Barry K."/>
            <person name="Sandor L."/>
            <person name="Lee J."/>
            <person name="Lipzen A."/>
            <person name="Pangilinan J."/>
            <person name="LaButti K."/>
            <person name="Hainaut M."/>
            <person name="Henrissat B."/>
            <person name="Grigoriev I.V."/>
            <person name="Spatafora J.W."/>
            <person name="Aime M.C."/>
        </authorList>
    </citation>
    <scope>NUCLEOTIDE SEQUENCE [LARGE SCALE GENOMIC DNA]</scope>
    <source>
        <strain evidence="4 5">MCA 4658</strain>
    </source>
</reference>
<dbReference type="AlphaFoldDB" id="A0A316W1K9"/>
<dbReference type="STRING" id="1522189.A0A316W1K9"/>
<dbReference type="PRINTS" id="PR00081">
    <property type="entry name" value="GDHRDH"/>
</dbReference>
<sequence>MGPYLSSIAFLQTLRKGSEWHNAQAKKEGLEWPAYTSQVITVSSNAASIKLPIVNALYNVSKAAASHWSSMLSCILTDSSIRVNTLEPGLYPTDMTGASSTEPGTGHGVLKGTNGADIPAGRAGLPHEHAASVLYLSGRNSLFANGARLRVDGGAILKGAAT</sequence>
<dbReference type="SUPFAM" id="SSF51735">
    <property type="entry name" value="NAD(P)-binding Rossmann-fold domains"/>
    <property type="match status" value="1"/>
</dbReference>
<dbReference type="PANTHER" id="PTHR43618">
    <property type="entry name" value="7-ALPHA-HYDROXYSTEROID DEHYDROGENASE"/>
    <property type="match status" value="1"/>
</dbReference>
<evidence type="ECO:0000313" key="5">
    <source>
        <dbReference type="Proteomes" id="UP000245783"/>
    </source>
</evidence>
<comment type="similarity">
    <text evidence="1">Belongs to the short-chain dehydrogenases/reductases (SDR) family.</text>
</comment>
<dbReference type="InterPro" id="IPR052178">
    <property type="entry name" value="Sec_Metab_Biosynth_SDR"/>
</dbReference>
<dbReference type="GeneID" id="37035433"/>
<dbReference type="EMBL" id="KZ819368">
    <property type="protein sequence ID" value="PWN43569.1"/>
    <property type="molecule type" value="Genomic_DNA"/>
</dbReference>
<gene>
    <name evidence="4" type="ORF">IE81DRAFT_322218</name>
</gene>
<dbReference type="InterPro" id="IPR002347">
    <property type="entry name" value="SDR_fam"/>
</dbReference>
<name>A0A316W1K9_9BASI</name>
<keyword evidence="3" id="KW-0560">Oxidoreductase</keyword>
<dbReference type="PANTHER" id="PTHR43618:SF4">
    <property type="entry name" value="SHORT CHAIN DEHYDROGENASE_REDUCTASE FAMILY (AFU_ORTHOLOGUE AFUA_7G04540)"/>
    <property type="match status" value="1"/>
</dbReference>